<dbReference type="GO" id="GO:0016036">
    <property type="term" value="P:cellular response to phosphate starvation"/>
    <property type="evidence" value="ECO:0007669"/>
    <property type="project" value="EnsemblPlants"/>
</dbReference>
<reference evidence="8" key="1">
    <citation type="journal article" date="2014" name="Science">
        <title>The coffee genome provides insight into the convergent evolution of caffeine biosynthesis.</title>
        <authorList>
            <person name="Denoeud F."/>
            <person name="Carretero-Paulet L."/>
            <person name="Dereeper A."/>
            <person name="Droc G."/>
            <person name="Guyot R."/>
            <person name="Pietrella M."/>
            <person name="Zheng C."/>
            <person name="Alberti A."/>
            <person name="Anthony F."/>
            <person name="Aprea G."/>
            <person name="Aury J.M."/>
            <person name="Bento P."/>
            <person name="Bernard M."/>
            <person name="Bocs S."/>
            <person name="Campa C."/>
            <person name="Cenci A."/>
            <person name="Combes M.C."/>
            <person name="Crouzillat D."/>
            <person name="Da Silva C."/>
            <person name="Daddiego L."/>
            <person name="De Bellis F."/>
            <person name="Dussert S."/>
            <person name="Garsmeur O."/>
            <person name="Gayraud T."/>
            <person name="Guignon V."/>
            <person name="Jahn K."/>
            <person name="Jamilloux V."/>
            <person name="Joet T."/>
            <person name="Labadie K."/>
            <person name="Lan T."/>
            <person name="Leclercq J."/>
            <person name="Lepelley M."/>
            <person name="Leroy T."/>
            <person name="Li L.T."/>
            <person name="Librado P."/>
            <person name="Lopez L."/>
            <person name="Munoz A."/>
            <person name="Noel B."/>
            <person name="Pallavicini A."/>
            <person name="Perrotta G."/>
            <person name="Poncet V."/>
            <person name="Pot D."/>
            <person name="Priyono X."/>
            <person name="Rigoreau M."/>
            <person name="Rouard M."/>
            <person name="Rozas J."/>
            <person name="Tranchant-Dubreuil C."/>
            <person name="VanBuren R."/>
            <person name="Zhang Q."/>
            <person name="Andrade A.C."/>
            <person name="Argout X."/>
            <person name="Bertrand B."/>
            <person name="de Kochko A."/>
            <person name="Graziosi G."/>
            <person name="Henry R.J."/>
            <person name="Jayarama X."/>
            <person name="Ming R."/>
            <person name="Nagai C."/>
            <person name="Rounsley S."/>
            <person name="Sankoff D."/>
            <person name="Giuliano G."/>
            <person name="Albert V.A."/>
            <person name="Wincker P."/>
            <person name="Lashermes P."/>
        </authorList>
    </citation>
    <scope>NUCLEOTIDE SEQUENCE [LARGE SCALE GENOMIC DNA]</scope>
    <source>
        <strain evidence="8">cv. DH200-94</strain>
    </source>
</reference>
<dbReference type="EMBL" id="HG739088">
    <property type="protein sequence ID" value="CDO99538.1"/>
    <property type="molecule type" value="Genomic_DNA"/>
</dbReference>
<keyword evidence="4" id="KW-0833">Ubl conjugation pathway</keyword>
<evidence type="ECO:0000256" key="1">
    <source>
        <dbReference type="ARBA" id="ARBA00012486"/>
    </source>
</evidence>
<keyword evidence="8" id="KW-1185">Reference proteome</keyword>
<evidence type="ECO:0000256" key="3">
    <source>
        <dbReference type="ARBA" id="ARBA00022741"/>
    </source>
</evidence>
<evidence type="ECO:0000256" key="5">
    <source>
        <dbReference type="ARBA" id="ARBA00022840"/>
    </source>
</evidence>
<dbReference type="PhylomeDB" id="A0A068TW08"/>
<dbReference type="FunFam" id="3.10.110.10:FF:000028">
    <property type="entry name" value="Probable ubiquitin-conjugating enzyme E2 23"/>
    <property type="match status" value="1"/>
</dbReference>
<feature type="domain" description="UBC core" evidence="6">
    <location>
        <begin position="682"/>
        <end position="842"/>
    </location>
</feature>
<protein>
    <recommendedName>
        <fullName evidence="1">E2 ubiquitin-conjugating enzyme</fullName>
        <ecNumber evidence="1">2.3.2.23</ecNumber>
    </recommendedName>
</protein>
<gene>
    <name evidence="7" type="ORF">GSCOC_T00029165001</name>
</gene>
<keyword evidence="5" id="KW-0067">ATP-binding</keyword>
<dbReference type="Gene3D" id="3.10.110.10">
    <property type="entry name" value="Ubiquitin Conjugating Enzyme"/>
    <property type="match status" value="1"/>
</dbReference>
<keyword evidence="3" id="KW-0547">Nucleotide-binding</keyword>
<organism evidence="7 8">
    <name type="scientific">Coffea canephora</name>
    <name type="common">Robusta coffee</name>
    <dbReference type="NCBI Taxonomy" id="49390"/>
    <lineage>
        <taxon>Eukaryota</taxon>
        <taxon>Viridiplantae</taxon>
        <taxon>Streptophyta</taxon>
        <taxon>Embryophyta</taxon>
        <taxon>Tracheophyta</taxon>
        <taxon>Spermatophyta</taxon>
        <taxon>Magnoliopsida</taxon>
        <taxon>eudicotyledons</taxon>
        <taxon>Gunneridae</taxon>
        <taxon>Pentapetalae</taxon>
        <taxon>asterids</taxon>
        <taxon>lamiids</taxon>
        <taxon>Gentianales</taxon>
        <taxon>Rubiaceae</taxon>
        <taxon>Ixoroideae</taxon>
        <taxon>Gardenieae complex</taxon>
        <taxon>Bertiereae - Coffeeae clade</taxon>
        <taxon>Coffeeae</taxon>
        <taxon>Coffea</taxon>
    </lineage>
</organism>
<evidence type="ECO:0000313" key="7">
    <source>
        <dbReference type="EMBL" id="CDO99538.1"/>
    </source>
</evidence>
<dbReference type="Pfam" id="PF00179">
    <property type="entry name" value="UQ_con"/>
    <property type="match status" value="1"/>
</dbReference>
<dbReference type="STRING" id="49390.A0A068TW08"/>
<dbReference type="PANTHER" id="PTHR46116:SF15">
    <property type="entry name" value="(E3-INDEPENDENT) E2 UBIQUITIN-CONJUGATING ENZYME"/>
    <property type="match status" value="1"/>
</dbReference>
<dbReference type="GO" id="GO:0006817">
    <property type="term" value="P:phosphate ion transport"/>
    <property type="evidence" value="ECO:0007669"/>
    <property type="project" value="EnsemblPlants"/>
</dbReference>
<dbReference type="Pfam" id="PF23044">
    <property type="entry name" value="SH3-C_UBE2O"/>
    <property type="match status" value="1"/>
</dbReference>
<evidence type="ECO:0000256" key="2">
    <source>
        <dbReference type="ARBA" id="ARBA00022679"/>
    </source>
</evidence>
<evidence type="ECO:0000256" key="4">
    <source>
        <dbReference type="ARBA" id="ARBA00022786"/>
    </source>
</evidence>
<dbReference type="Pfam" id="PF23046">
    <property type="entry name" value="tSH3-B_UBE2O"/>
    <property type="match status" value="1"/>
</dbReference>
<dbReference type="Proteomes" id="UP000295252">
    <property type="component" value="Chromosome IV"/>
</dbReference>
<dbReference type="InterPro" id="IPR016135">
    <property type="entry name" value="UBQ-conjugating_enzyme/RWD"/>
</dbReference>
<dbReference type="GO" id="GO:0061631">
    <property type="term" value="F:ubiquitin conjugating enzyme activity"/>
    <property type="evidence" value="ECO:0007669"/>
    <property type="project" value="UniProtKB-EC"/>
</dbReference>
<dbReference type="SUPFAM" id="SSF54495">
    <property type="entry name" value="UBC-like"/>
    <property type="match status" value="1"/>
</dbReference>
<dbReference type="InterPro" id="IPR057734">
    <property type="entry name" value="UBE2O-like_SH3-C"/>
</dbReference>
<evidence type="ECO:0000259" key="6">
    <source>
        <dbReference type="PROSITE" id="PS50127"/>
    </source>
</evidence>
<dbReference type="SMART" id="SM00212">
    <property type="entry name" value="UBCc"/>
    <property type="match status" value="1"/>
</dbReference>
<dbReference type="Gramene" id="CDO99538">
    <property type="protein sequence ID" value="CDO99538"/>
    <property type="gene ID" value="GSCOC_T00029165001"/>
</dbReference>
<dbReference type="FunCoup" id="A0A068TW08">
    <property type="interactions" value="1851"/>
</dbReference>
<dbReference type="GO" id="GO:0055062">
    <property type="term" value="P:phosphate ion homeostasis"/>
    <property type="evidence" value="ECO:0007669"/>
    <property type="project" value="EnsemblPlants"/>
</dbReference>
<dbReference type="GO" id="GO:0005524">
    <property type="term" value="F:ATP binding"/>
    <property type="evidence" value="ECO:0007669"/>
    <property type="project" value="UniProtKB-KW"/>
</dbReference>
<evidence type="ECO:0000313" key="8">
    <source>
        <dbReference type="Proteomes" id="UP000295252"/>
    </source>
</evidence>
<dbReference type="GO" id="GO:0005783">
    <property type="term" value="C:endoplasmic reticulum"/>
    <property type="evidence" value="ECO:0007669"/>
    <property type="project" value="EnsemblPlants"/>
</dbReference>
<proteinExistence type="predicted"/>
<dbReference type="GO" id="GO:0005794">
    <property type="term" value="C:Golgi apparatus"/>
    <property type="evidence" value="ECO:0007669"/>
    <property type="project" value="EnsemblPlants"/>
</dbReference>
<sequence length="933" mass="103963">MDLRLTDFDSFSESSSSEDQDDVEFLYGGHASSILSSLEESIGKIDDFLSFERGFMHGDIVCSAKDPSGQMGKVVDVDLTVDLENVHGSKIRDVNCKILKKIRSVSVGDYVVYGAWLGKVQNIVDCITVLFDDGTKSEFSTMGPEKLVPISPDLLEDSLYPFYPGQRVQVESLPVSKPTRWLCGMKKDNRNQGTVCSVDAGLVYVNWLGCEVVGQKISTPSSLQDLKNLTLLPCFTQANWQLGDWCIPVIDCKALNENSFLSPPAKGLIDGKEKSEGISQRGNLVHHFQGIAVITKTKTKVNVLWQDGGFSVGLDSNSLLPVSVVDAHDFWPEQFVLEKGICDDLPVPSVQRWGIVKCVDAKERTVKVEWRTVSIDQATSVKLEQMEEIVSAYELVEHPDYSYAVGAVVIRLQKYHFVYQSSGKVSGNHLISKWGAVTGTETYPTYTDTCECLNGNSCHDFSCCFGIVVGFKGGDVQVKWANGATTMVAPYEIYQVDKFEGLSATVAPYNGHTEPSNEEMIVLGDQSLEYMEKDQSGFKADREEIENKLISSSSSSFPQAAIGLFTTITSTLFGSLGSSLFGAYRWLSKDEEKAVIFSEEELELCDIHPVSTPVDIGEIETTKETNSVQHTKEVEEEKDCVLPCNNKHPEFFRRFDMVNDCSDHHFVDGAGKGRQSSQMNRAWLKRVQKEWSILEKNLPETVFVRTYEERMDLLRAVLVGAPGTPYHDGLFFFDIFLPLEYPYQPPMVYYNSGGLRVNPNLYESGKICLSLLNTWTGSGSEVWNPENSTILQVLLSLQALVLNEKPYFNEAGYDSQIGKSEGEKNSVSYNENAFLVNCKSMLYLLRKPPKHFEALVEEHFSQHCKHILLACKAYMNGAPVGSAYGNEKIAQGIRIESSMGFKIMLTKLFPRLVEAFSSKGMDCSDVLKQDSNH</sequence>
<dbReference type="InParanoid" id="A0A068TW08"/>
<dbReference type="CDD" id="cd23837">
    <property type="entry name" value="UBCc_UBE2O"/>
    <property type="match status" value="1"/>
</dbReference>
<dbReference type="InterPro" id="IPR057735">
    <property type="entry name" value="UBE2O-like_tSH3-B"/>
</dbReference>
<dbReference type="PANTHER" id="PTHR46116">
    <property type="entry name" value="(E3-INDEPENDENT) E2 UBIQUITIN-CONJUGATING ENZYME"/>
    <property type="match status" value="1"/>
</dbReference>
<dbReference type="OMA" id="NHEFWPH"/>
<keyword evidence="2" id="KW-0808">Transferase</keyword>
<dbReference type="InterPro" id="IPR057733">
    <property type="entry name" value="UBE2O-like_SH3-B"/>
</dbReference>
<dbReference type="AlphaFoldDB" id="A0A068TW08"/>
<dbReference type="OrthoDB" id="47801at2759"/>
<dbReference type="EC" id="2.3.2.23" evidence="1"/>
<dbReference type="GO" id="GO:2000185">
    <property type="term" value="P:regulation of phosphate transmembrane transport"/>
    <property type="evidence" value="ECO:0007669"/>
    <property type="project" value="EnsemblPlants"/>
</dbReference>
<dbReference type="PROSITE" id="PS50127">
    <property type="entry name" value="UBC_2"/>
    <property type="match status" value="1"/>
</dbReference>
<accession>A0A068TW08</accession>
<name>A0A068TW08_COFCA</name>
<dbReference type="InterPro" id="IPR000608">
    <property type="entry name" value="UBC"/>
</dbReference>
<dbReference type="Pfam" id="PF23043">
    <property type="entry name" value="SH3-B_UBE2O"/>
    <property type="match status" value="1"/>
</dbReference>